<evidence type="ECO:0000313" key="11">
    <source>
        <dbReference type="Proteomes" id="UP000814243"/>
    </source>
</evidence>
<dbReference type="InterPro" id="IPR035500">
    <property type="entry name" value="NHR-like_dom_sf"/>
</dbReference>
<dbReference type="InterPro" id="IPR001723">
    <property type="entry name" value="Nuclear_hrmn_rcpt"/>
</dbReference>
<keyword evidence="8" id="KW-0675">Receptor</keyword>
<dbReference type="SUPFAM" id="SSF48508">
    <property type="entry name" value="Nuclear receptor ligand-binding domain"/>
    <property type="match status" value="1"/>
</dbReference>
<feature type="domain" description="NR LBD" evidence="9">
    <location>
        <begin position="1"/>
        <end position="257"/>
    </location>
</feature>
<keyword evidence="7" id="KW-0804">Transcription</keyword>
<dbReference type="Pfam" id="PF00104">
    <property type="entry name" value="Hormone_recep"/>
    <property type="match status" value="1"/>
</dbReference>
<dbReference type="Gene3D" id="1.10.565.10">
    <property type="entry name" value="Retinoid X Receptor"/>
    <property type="match status" value="1"/>
</dbReference>
<dbReference type="PANTHER" id="PTHR24081">
    <property type="entry name" value="NUCLEAR RECEPTOR SUBFAMILY 0 GROUP B"/>
    <property type="match status" value="1"/>
</dbReference>
<keyword evidence="6" id="KW-0805">Transcription regulation</keyword>
<dbReference type="GO" id="GO:0005634">
    <property type="term" value="C:nucleus"/>
    <property type="evidence" value="ECO:0007669"/>
    <property type="project" value="UniProtKB-SubCell"/>
</dbReference>
<organism evidence="10 11">
    <name type="scientific">Spodoptera exigua</name>
    <name type="common">Beet armyworm</name>
    <name type="synonym">Noctua fulgens</name>
    <dbReference type="NCBI Taxonomy" id="7107"/>
    <lineage>
        <taxon>Eukaryota</taxon>
        <taxon>Metazoa</taxon>
        <taxon>Ecdysozoa</taxon>
        <taxon>Arthropoda</taxon>
        <taxon>Hexapoda</taxon>
        <taxon>Insecta</taxon>
        <taxon>Pterygota</taxon>
        <taxon>Neoptera</taxon>
        <taxon>Endopterygota</taxon>
        <taxon>Lepidoptera</taxon>
        <taxon>Glossata</taxon>
        <taxon>Ditrysia</taxon>
        <taxon>Noctuoidea</taxon>
        <taxon>Noctuidae</taxon>
        <taxon>Amphipyrinae</taxon>
        <taxon>Spodoptera</taxon>
    </lineage>
</organism>
<dbReference type="EMBL" id="JACEFF010000436">
    <property type="protein sequence ID" value="KAH9637792.1"/>
    <property type="molecule type" value="Genomic_DNA"/>
</dbReference>
<dbReference type="PANTHER" id="PTHR24081:SF8">
    <property type="entry name" value="NR LBD DOMAIN-CONTAINING PROTEIN"/>
    <property type="match status" value="1"/>
</dbReference>
<keyword evidence="4" id="KW-0963">Cytoplasm</keyword>
<dbReference type="GO" id="GO:0000122">
    <property type="term" value="P:negative regulation of transcription by RNA polymerase II"/>
    <property type="evidence" value="ECO:0007669"/>
    <property type="project" value="TreeGrafter"/>
</dbReference>
<dbReference type="PROSITE" id="PS51843">
    <property type="entry name" value="NR_LBD"/>
    <property type="match status" value="1"/>
</dbReference>
<comment type="subcellular location">
    <subcellularLocation>
        <location evidence="2">Cytoplasm</location>
    </subcellularLocation>
    <subcellularLocation>
        <location evidence="1">Nucleus</location>
    </subcellularLocation>
</comment>
<proteinExistence type="inferred from homology"/>
<keyword evidence="5" id="KW-0678">Repressor</keyword>
<dbReference type="GO" id="GO:0003714">
    <property type="term" value="F:transcription corepressor activity"/>
    <property type="evidence" value="ECO:0007669"/>
    <property type="project" value="TreeGrafter"/>
</dbReference>
<dbReference type="AlphaFoldDB" id="A0A922MKN8"/>
<reference evidence="10" key="1">
    <citation type="journal article" date="2021" name="G3 (Bethesda)">
        <title>Genome and transcriptome analysis of the beet armyworm Spodoptera exigua reveals targets for pest control. .</title>
        <authorList>
            <person name="Simon S."/>
            <person name="Breeschoten T."/>
            <person name="Jansen H.J."/>
            <person name="Dirks R.P."/>
            <person name="Schranz M.E."/>
            <person name="Ros V.I.D."/>
        </authorList>
    </citation>
    <scope>NUCLEOTIDE SEQUENCE</scope>
    <source>
        <strain evidence="10">TB_SE_WUR_2020</strain>
    </source>
</reference>
<name>A0A922MKN8_SPOEX</name>
<gene>
    <name evidence="10" type="ORF">HF086_017570</name>
</gene>
<evidence type="ECO:0000256" key="6">
    <source>
        <dbReference type="ARBA" id="ARBA00023015"/>
    </source>
</evidence>
<comment type="similarity">
    <text evidence="3">Belongs to the nuclear hormone receptor family. NR0 subfamily.</text>
</comment>
<accession>A0A922MKN8</accession>
<evidence type="ECO:0000256" key="1">
    <source>
        <dbReference type="ARBA" id="ARBA00004123"/>
    </source>
</evidence>
<evidence type="ECO:0000256" key="4">
    <source>
        <dbReference type="ARBA" id="ARBA00022490"/>
    </source>
</evidence>
<evidence type="ECO:0000259" key="9">
    <source>
        <dbReference type="PROSITE" id="PS51843"/>
    </source>
</evidence>
<protein>
    <recommendedName>
        <fullName evidence="9">NR LBD domain-containing protein</fullName>
    </recommendedName>
</protein>
<evidence type="ECO:0000256" key="5">
    <source>
        <dbReference type="ARBA" id="ARBA00022491"/>
    </source>
</evidence>
<comment type="caution">
    <text evidence="10">The sequence shown here is derived from an EMBL/GenBank/DDBJ whole genome shotgun (WGS) entry which is preliminary data.</text>
</comment>
<evidence type="ECO:0000256" key="8">
    <source>
        <dbReference type="ARBA" id="ARBA00023170"/>
    </source>
</evidence>
<evidence type="ECO:0000256" key="3">
    <source>
        <dbReference type="ARBA" id="ARBA00006647"/>
    </source>
</evidence>
<sequence>MYLLILVFTRQRLEAGGAGILSTAESVQLSVSLPGAAPPHLRLHAVCEAGARLLAAAARWLRAVPAAHALPYVRGAGEPAEEVLAGAVRAVPVAVLGAAVAGRAAAAAGGPPAGRAAGPRRHARARHLARHGRARASDYSDERIAEVTSSLSRLQQFISHMEQLRLQQREHAHLRALCLFSPDGVPDFLTRKLQDYQIKVLRSLRATVQDEDRLATLLLQLPVLRTFSGPFLEDVFFVGFVGDVSIDDVIPYLLNAER</sequence>
<evidence type="ECO:0000313" key="10">
    <source>
        <dbReference type="EMBL" id="KAH9637792.1"/>
    </source>
</evidence>
<dbReference type="Proteomes" id="UP000814243">
    <property type="component" value="Unassembled WGS sequence"/>
</dbReference>
<evidence type="ECO:0000256" key="2">
    <source>
        <dbReference type="ARBA" id="ARBA00004496"/>
    </source>
</evidence>
<dbReference type="InterPro" id="IPR000536">
    <property type="entry name" value="Nucl_hrmn_rcpt_lig-bd"/>
</dbReference>
<dbReference type="InterPro" id="IPR033544">
    <property type="entry name" value="NR0B1/2"/>
</dbReference>
<dbReference type="GO" id="GO:0005737">
    <property type="term" value="C:cytoplasm"/>
    <property type="evidence" value="ECO:0007669"/>
    <property type="project" value="UniProtKB-SubCell"/>
</dbReference>
<dbReference type="PRINTS" id="PR00398">
    <property type="entry name" value="STRDHORMONER"/>
</dbReference>
<evidence type="ECO:0000256" key="7">
    <source>
        <dbReference type="ARBA" id="ARBA00023163"/>
    </source>
</evidence>